<keyword evidence="1" id="KW-0812">Transmembrane</keyword>
<evidence type="ECO:0000313" key="3">
    <source>
        <dbReference type="EMBL" id="ABN52734.1"/>
    </source>
</evidence>
<dbReference type="KEGG" id="cth:Cthe_1506"/>
<proteinExistence type="predicted"/>
<reference evidence="4" key="1">
    <citation type="submission" date="2007-02" db="EMBL/GenBank/DDBJ databases">
        <title>Complete sequence of Clostridium thermocellum ATCC 27405.</title>
        <authorList>
            <consortium name="US DOE Joint Genome Institute"/>
            <person name="Copeland A."/>
            <person name="Lucas S."/>
            <person name="Lapidus A."/>
            <person name="Barry K."/>
            <person name="Detter J.C."/>
            <person name="Glavina del Rio T."/>
            <person name="Hammon N."/>
            <person name="Israni S."/>
            <person name="Dalin E."/>
            <person name="Tice H."/>
            <person name="Pitluck S."/>
            <person name="Chertkov O."/>
            <person name="Brettin T."/>
            <person name="Bruce D."/>
            <person name="Han C."/>
            <person name="Tapia R."/>
            <person name="Gilna P."/>
            <person name="Schmutz J."/>
            <person name="Larimer F."/>
            <person name="Land M."/>
            <person name="Hauser L."/>
            <person name="Kyrpides N."/>
            <person name="Mikhailova N."/>
            <person name="Wu J.H.D."/>
            <person name="Newcomb M."/>
            <person name="Richardson P."/>
        </authorList>
    </citation>
    <scope>NUCLEOTIDE SEQUENCE [LARGE SCALE GENOMIC DNA]</scope>
    <source>
        <strain evidence="4">ATCC 27405 / DSM 1237 / JCM 9322 / NBRC 103400 / NCIMB 10682 / NRRL B-4536 / VPI 7372</strain>
    </source>
</reference>
<feature type="domain" description="HD" evidence="2">
    <location>
        <begin position="219"/>
        <end position="325"/>
    </location>
</feature>
<feature type="transmembrane region" description="Helical" evidence="1">
    <location>
        <begin position="73"/>
        <end position="91"/>
    </location>
</feature>
<dbReference type="Pfam" id="PF01966">
    <property type="entry name" value="HD"/>
    <property type="match status" value="1"/>
</dbReference>
<dbReference type="Proteomes" id="UP000002145">
    <property type="component" value="Chromosome"/>
</dbReference>
<dbReference type="eggNOG" id="COG1418">
    <property type="taxonomic scope" value="Bacteria"/>
</dbReference>
<dbReference type="Gene3D" id="1.10.3210.10">
    <property type="entry name" value="Hypothetical protein af1432"/>
    <property type="match status" value="1"/>
</dbReference>
<dbReference type="eggNOG" id="COG4905">
    <property type="taxonomic scope" value="Bacteria"/>
</dbReference>
<dbReference type="InterPro" id="IPR006674">
    <property type="entry name" value="HD_domain"/>
</dbReference>
<organism evidence="3 4">
    <name type="scientific">Acetivibrio thermocellus (strain ATCC 27405 / DSM 1237 / JCM 9322 / NBRC 103400 / NCIMB 10682 / NRRL B-4536 / VPI 7372)</name>
    <name type="common">Clostridium thermocellum</name>
    <dbReference type="NCBI Taxonomy" id="203119"/>
    <lineage>
        <taxon>Bacteria</taxon>
        <taxon>Bacillati</taxon>
        <taxon>Bacillota</taxon>
        <taxon>Clostridia</taxon>
        <taxon>Eubacteriales</taxon>
        <taxon>Oscillospiraceae</taxon>
        <taxon>Acetivibrio</taxon>
    </lineage>
</organism>
<keyword evidence="1" id="KW-1133">Transmembrane helix</keyword>
<dbReference type="CDD" id="cd00077">
    <property type="entry name" value="HDc"/>
    <property type="match status" value="1"/>
</dbReference>
<dbReference type="SUPFAM" id="SSF109604">
    <property type="entry name" value="HD-domain/PDEase-like"/>
    <property type="match status" value="1"/>
</dbReference>
<dbReference type="STRING" id="203119.Cthe_1506"/>
<keyword evidence="4" id="KW-1185">Reference proteome</keyword>
<name>A3DFK5_ACET2</name>
<dbReference type="EMBL" id="CP000568">
    <property type="protein sequence ID" value="ABN52734.1"/>
    <property type="molecule type" value="Genomic_DNA"/>
</dbReference>
<protein>
    <submittedName>
        <fullName evidence="3">Metal dependent phosphohydrolase</fullName>
    </submittedName>
</protein>
<evidence type="ECO:0000259" key="2">
    <source>
        <dbReference type="Pfam" id="PF01966"/>
    </source>
</evidence>
<accession>A3DFK5</accession>
<dbReference type="InterPro" id="IPR010540">
    <property type="entry name" value="CmpB_TMEM229"/>
</dbReference>
<evidence type="ECO:0000313" key="4">
    <source>
        <dbReference type="Proteomes" id="UP000002145"/>
    </source>
</evidence>
<dbReference type="Pfam" id="PF06541">
    <property type="entry name" value="ABC_trans_CmpB"/>
    <property type="match status" value="1"/>
</dbReference>
<keyword evidence="1" id="KW-0472">Membrane</keyword>
<gene>
    <name evidence="3" type="ordered locus">Cthe_1506</name>
</gene>
<feature type="transmembrane region" description="Helical" evidence="1">
    <location>
        <begin position="111"/>
        <end position="131"/>
    </location>
</feature>
<evidence type="ECO:0000256" key="1">
    <source>
        <dbReference type="SAM" id="Phobius"/>
    </source>
</evidence>
<reference evidence="3 4" key="2">
    <citation type="journal article" date="2013" name="Biotechnol. Biofuels">
        <title>Global transcriptome analysis of Clostridium thermocellum ATCC 27405 during growth on dilute acid pretreated Populus and switchgrass.</title>
        <authorList>
            <person name="Wilson C.M."/>
            <person name="Rodriguez M.Jr."/>
            <person name="Johnson C.M."/>
            <person name="Martin S.L."/>
            <person name="Chu T.M."/>
            <person name="Wolfinger R.D."/>
            <person name="Hauser L.J."/>
            <person name="Land M.L."/>
            <person name="Klingeman D.M."/>
            <person name="Syed M.H."/>
            <person name="Ragauskas A.J."/>
            <person name="Tschaplinski T.J."/>
            <person name="Mielenz J.R."/>
            <person name="Brown S.D."/>
        </authorList>
    </citation>
    <scope>NUCLEOTIDE SEQUENCE [LARGE SCALE GENOMIC DNA]</scope>
    <source>
        <strain evidence="4">ATCC 27405 / DSM 1237 / JCM 9322 / NBRC 103400 / NCIMB 10682 / NRRL B-4536 / VPI 7372</strain>
    </source>
</reference>
<dbReference type="AlphaFoldDB" id="A3DFK5"/>
<dbReference type="HOGENOM" id="CLU_757997_0_0_9"/>
<sequence>MICMIYGCGALLAFFTYDLMESGRLPNIKWWMIFIFAFVTSMVLGYPASWAFEKLFKERLCDCTNVPLNINGRISVPTSVVFGAVSILMVKALVPLVNKGLNTLSEALLDILAYVLVSIVLIDTTLIISLMTDFRRYVVLVDGGFQNHIAVFAEHFYANPDSYYNRVMQRVGDFKLSVSKNLIEKQLCEEEFAELIKDYLEYDVIKQMDEHIHHGTTTTLQHCENVAWICYLLNKKLNLNANEKELVEVAMLHDLFLYDWHDGDPARRIHGFVHADIACNNAIKHFGIPEKQQEAIRSHMWPLNITKIPKSREAVILCIVDKYCALIETVRLNKHFGLRH</sequence>
<dbReference type="InterPro" id="IPR003607">
    <property type="entry name" value="HD/PDEase_dom"/>
</dbReference>
<feature type="transmembrane region" description="Helical" evidence="1">
    <location>
        <begin position="30"/>
        <end position="52"/>
    </location>
</feature>